<feature type="transmembrane region" description="Helical" evidence="1">
    <location>
        <begin position="232"/>
        <end position="255"/>
    </location>
</feature>
<organism evidence="2 3">
    <name type="scientific">Listeria monocytogenes serotype 4a (strain M7)</name>
    <dbReference type="NCBI Taxonomy" id="1030009"/>
    <lineage>
        <taxon>Bacteria</taxon>
        <taxon>Bacillati</taxon>
        <taxon>Bacillota</taxon>
        <taxon>Bacilli</taxon>
        <taxon>Bacillales</taxon>
        <taxon>Listeriaceae</taxon>
        <taxon>Listeria</taxon>
    </lineage>
</organism>
<feature type="transmembrane region" description="Helical" evidence="1">
    <location>
        <begin position="127"/>
        <end position="148"/>
    </location>
</feature>
<reference evidence="2 3" key="1">
    <citation type="journal article" date="2011" name="J. Bacteriol.">
        <title>Genome sequence of the nonpathogenic Listeria monocytogenes serovar 4a strain M7.</title>
        <authorList>
            <person name="Chen J."/>
            <person name="Xia Y."/>
            <person name="Cheng C."/>
            <person name="Fang C."/>
            <person name="Shan Y."/>
            <person name="Jin G."/>
            <person name="Fang W."/>
        </authorList>
    </citation>
    <scope>NUCLEOTIDE SEQUENCE [LARGE SCALE GENOMIC DNA]</scope>
    <source>
        <strain evidence="2 3">M7</strain>
    </source>
</reference>
<keyword evidence="1" id="KW-1133">Transmembrane helix</keyword>
<dbReference type="Proteomes" id="UP000000486">
    <property type="component" value="Chromosome"/>
</dbReference>
<evidence type="ECO:0000256" key="1">
    <source>
        <dbReference type="SAM" id="Phobius"/>
    </source>
</evidence>
<gene>
    <name evidence="2" type="ordered locus">LMM7_2328</name>
</gene>
<keyword evidence="1" id="KW-0812">Transmembrane</keyword>
<proteinExistence type="predicted"/>
<dbReference type="Pfam" id="PF12679">
    <property type="entry name" value="ABC2_membrane_2"/>
    <property type="match status" value="1"/>
</dbReference>
<feature type="transmembrane region" description="Helical" evidence="1">
    <location>
        <begin position="188"/>
        <end position="212"/>
    </location>
</feature>
<keyword evidence="1" id="KW-0472">Membrane</keyword>
<feature type="transmembrane region" description="Helical" evidence="1">
    <location>
        <begin position="160"/>
        <end position="181"/>
    </location>
</feature>
<evidence type="ECO:0008006" key="4">
    <source>
        <dbReference type="Google" id="ProtNLM"/>
    </source>
</evidence>
<accession>A0A0E0UZ10</accession>
<sequence>MTHFNALLAREWLEQRRSLKIIWLPIVFALLGLTQPLMMYFLPEILKAVGTGSETEQVVALMGNQSAQEVMAQTLGSQFDQIGIIIIIVVAMACIQNDRTRGMLAFIMTRPVSAAEYVLSKWVMQCVVGLSSLLIGYVLAVYYTYFLFGELAINSLTQGFFVYAVWFIFVISLVVFASAVFDSNAVVAMISVFIAIVLGIISGFGGWIQMFNPAYLSKNATMLIMSDKTMDYFIPTLCITILWIALLVSLTILMIKIKPLPKTE</sequence>
<dbReference type="KEGG" id="lmq:LMM7_2328"/>
<name>A0A0E0UZ10_LISMM</name>
<dbReference type="GO" id="GO:0005886">
    <property type="term" value="C:plasma membrane"/>
    <property type="evidence" value="ECO:0007669"/>
    <property type="project" value="UniProtKB-SubCell"/>
</dbReference>
<dbReference type="EMBL" id="CP002816">
    <property type="protein sequence ID" value="AEH93333.1"/>
    <property type="molecule type" value="Genomic_DNA"/>
</dbReference>
<feature type="transmembrane region" description="Helical" evidence="1">
    <location>
        <begin position="21"/>
        <end position="42"/>
    </location>
</feature>
<dbReference type="RefSeq" id="WP_012580870.1">
    <property type="nucleotide sequence ID" value="NC_017537.1"/>
</dbReference>
<dbReference type="GO" id="GO:0140359">
    <property type="term" value="F:ABC-type transporter activity"/>
    <property type="evidence" value="ECO:0007669"/>
    <property type="project" value="InterPro"/>
</dbReference>
<feature type="transmembrane region" description="Helical" evidence="1">
    <location>
        <begin position="78"/>
        <end position="95"/>
    </location>
</feature>
<dbReference type="PATRIC" id="fig|1030009.3.peg.2315"/>
<protein>
    <recommendedName>
        <fullName evidence="4">ABC transporter permease</fullName>
    </recommendedName>
</protein>
<evidence type="ECO:0000313" key="2">
    <source>
        <dbReference type="EMBL" id="AEH93333.1"/>
    </source>
</evidence>
<dbReference type="HOGENOM" id="CLU_091969_0_0_9"/>
<evidence type="ECO:0000313" key="3">
    <source>
        <dbReference type="Proteomes" id="UP000000486"/>
    </source>
</evidence>
<dbReference type="AlphaFoldDB" id="A0A0E0UZ10"/>